<name>A0A8S2TWI4_9BILA</name>
<organism evidence="1 2">
    <name type="scientific">Rotaria magnacalcarata</name>
    <dbReference type="NCBI Taxonomy" id="392030"/>
    <lineage>
        <taxon>Eukaryota</taxon>
        <taxon>Metazoa</taxon>
        <taxon>Spiralia</taxon>
        <taxon>Gnathifera</taxon>
        <taxon>Rotifera</taxon>
        <taxon>Eurotatoria</taxon>
        <taxon>Bdelloidea</taxon>
        <taxon>Philodinida</taxon>
        <taxon>Philodinidae</taxon>
        <taxon>Rotaria</taxon>
    </lineage>
</organism>
<sequence length="80" mass="9187">MPDAHTTTQRMLLSAHAKLVIPTLEKRRTLFAQIRALSRMEVVIQMPDAHTTTQRMLLSAHAKLVIPTLEKRRTLFAQVR</sequence>
<evidence type="ECO:0000313" key="2">
    <source>
        <dbReference type="Proteomes" id="UP000676336"/>
    </source>
</evidence>
<accession>A0A8S2TWI4</accession>
<gene>
    <name evidence="1" type="ORF">SMN809_LOCUS26604</name>
</gene>
<comment type="caution">
    <text evidence="1">The sequence shown here is derived from an EMBL/GenBank/DDBJ whole genome shotgun (WGS) entry which is preliminary data.</text>
</comment>
<feature type="non-terminal residue" evidence="1">
    <location>
        <position position="1"/>
    </location>
</feature>
<reference evidence="1" key="1">
    <citation type="submission" date="2021-02" db="EMBL/GenBank/DDBJ databases">
        <authorList>
            <person name="Nowell W R."/>
        </authorList>
    </citation>
    <scope>NUCLEOTIDE SEQUENCE</scope>
</reference>
<dbReference type="EMBL" id="CAJOBI010038530">
    <property type="protein sequence ID" value="CAF4312488.1"/>
    <property type="molecule type" value="Genomic_DNA"/>
</dbReference>
<dbReference type="Proteomes" id="UP000676336">
    <property type="component" value="Unassembled WGS sequence"/>
</dbReference>
<dbReference type="AlphaFoldDB" id="A0A8S2TWI4"/>
<protein>
    <submittedName>
        <fullName evidence="1">Uncharacterized protein</fullName>
    </submittedName>
</protein>
<proteinExistence type="predicted"/>
<evidence type="ECO:0000313" key="1">
    <source>
        <dbReference type="EMBL" id="CAF4312488.1"/>
    </source>
</evidence>